<dbReference type="RefSeq" id="WP_082217617.1">
    <property type="nucleotide sequence ID" value="NZ_FUZA01000010.1"/>
</dbReference>
<proteinExistence type="predicted"/>
<evidence type="ECO:0000313" key="1">
    <source>
        <dbReference type="EMBL" id="SKC17681.1"/>
    </source>
</evidence>
<organism evidence="1 2">
    <name type="scientific">Dyadobacter psychrophilus</name>
    <dbReference type="NCBI Taxonomy" id="651661"/>
    <lineage>
        <taxon>Bacteria</taxon>
        <taxon>Pseudomonadati</taxon>
        <taxon>Bacteroidota</taxon>
        <taxon>Cytophagia</taxon>
        <taxon>Cytophagales</taxon>
        <taxon>Spirosomataceae</taxon>
        <taxon>Dyadobacter</taxon>
    </lineage>
</organism>
<dbReference type="OrthoDB" id="964435at2"/>
<dbReference type="AlphaFoldDB" id="A0A1T5HAX1"/>
<keyword evidence="2" id="KW-1185">Reference proteome</keyword>
<dbReference type="Proteomes" id="UP000190897">
    <property type="component" value="Unassembled WGS sequence"/>
</dbReference>
<reference evidence="2" key="1">
    <citation type="submission" date="2017-02" db="EMBL/GenBank/DDBJ databases">
        <authorList>
            <person name="Varghese N."/>
            <person name="Submissions S."/>
        </authorList>
    </citation>
    <scope>NUCLEOTIDE SEQUENCE [LARGE SCALE GENOMIC DNA]</scope>
    <source>
        <strain evidence="2">DSM 22270</strain>
    </source>
</reference>
<evidence type="ECO:0000313" key="2">
    <source>
        <dbReference type="Proteomes" id="UP000190897"/>
    </source>
</evidence>
<gene>
    <name evidence="1" type="ORF">SAMN05660293_05173</name>
</gene>
<accession>A0A1T5HAX1</accession>
<sequence length="89" mass="10325">MFIKSNLRNEQRSFTEAEAQLLIQQHETVKAFFRRDSSVEIVNSLNTLVETLLFSEESDNVTSEMRVHIAKQLRVVTLITKLGETTVKW</sequence>
<protein>
    <submittedName>
        <fullName evidence="1">Uncharacterized protein</fullName>
    </submittedName>
</protein>
<dbReference type="EMBL" id="FUZA01000010">
    <property type="protein sequence ID" value="SKC17681.1"/>
    <property type="molecule type" value="Genomic_DNA"/>
</dbReference>
<name>A0A1T5HAX1_9BACT</name>